<dbReference type="PROSITE" id="PS50199">
    <property type="entry name" value="ZF_RANBP2_2"/>
    <property type="match status" value="2"/>
</dbReference>
<dbReference type="Pfam" id="PF00641">
    <property type="entry name" value="Zn_ribbon_RanBP"/>
    <property type="match status" value="2"/>
</dbReference>
<dbReference type="Gene3D" id="4.10.1060.10">
    <property type="entry name" value="Zinc finger, RanBP2-type"/>
    <property type="match status" value="2"/>
</dbReference>
<keyword evidence="3 7" id="KW-0863">Zinc-finger</keyword>
<evidence type="ECO:0000256" key="7">
    <source>
        <dbReference type="PROSITE-ProRule" id="PRU00322"/>
    </source>
</evidence>
<dbReference type="GO" id="GO:0008270">
    <property type="term" value="F:zinc ion binding"/>
    <property type="evidence" value="ECO:0007669"/>
    <property type="project" value="UniProtKB-KW"/>
</dbReference>
<feature type="compositionally biased region" description="Basic residues" evidence="8">
    <location>
        <begin position="112"/>
        <end position="121"/>
    </location>
</feature>
<evidence type="ECO:0000256" key="6">
    <source>
        <dbReference type="ARBA" id="ARBA00023242"/>
    </source>
</evidence>
<feature type="region of interest" description="Disordered" evidence="8">
    <location>
        <begin position="75"/>
        <end position="121"/>
    </location>
</feature>
<keyword evidence="2" id="KW-0479">Metal-binding</keyword>
<reference evidence="10" key="1">
    <citation type="submission" date="2022-07" db="EMBL/GenBank/DDBJ databases">
        <title>Evaluation of T. orientalis genome assembly methods using nanopore sequencing and analysis of variation between genomes.</title>
        <authorList>
            <person name="Yam J."/>
            <person name="Micallef M.L."/>
            <person name="Liu M."/>
            <person name="Djordjevic S.P."/>
            <person name="Bogema D.R."/>
            <person name="Jenkins C."/>
        </authorList>
    </citation>
    <scope>NUCLEOTIDE SEQUENCE</scope>
    <source>
        <strain evidence="10">Fish Creek</strain>
    </source>
</reference>
<dbReference type="Proteomes" id="UP000244803">
    <property type="component" value="Chromosome 2"/>
</dbReference>
<protein>
    <submittedName>
        <fullName evidence="10">Ran binding protein</fullName>
    </submittedName>
</protein>
<dbReference type="OrthoDB" id="430695at2759"/>
<evidence type="ECO:0000256" key="3">
    <source>
        <dbReference type="ARBA" id="ARBA00022771"/>
    </source>
</evidence>
<feature type="domain" description="RanBP2-type" evidence="9">
    <location>
        <begin position="4"/>
        <end position="35"/>
    </location>
</feature>
<dbReference type="GO" id="GO:0005634">
    <property type="term" value="C:nucleus"/>
    <property type="evidence" value="ECO:0007669"/>
    <property type="project" value="UniProtKB-SubCell"/>
</dbReference>
<dbReference type="PROSITE" id="PS01358">
    <property type="entry name" value="ZF_RANBP2_1"/>
    <property type="match status" value="2"/>
</dbReference>
<dbReference type="InterPro" id="IPR001876">
    <property type="entry name" value="Znf_RanBP2"/>
</dbReference>
<keyword evidence="4" id="KW-0862">Zinc</keyword>
<evidence type="ECO:0000256" key="5">
    <source>
        <dbReference type="ARBA" id="ARBA00022884"/>
    </source>
</evidence>
<organism evidence="10 11">
    <name type="scientific">Theileria orientalis</name>
    <dbReference type="NCBI Taxonomy" id="68886"/>
    <lineage>
        <taxon>Eukaryota</taxon>
        <taxon>Sar</taxon>
        <taxon>Alveolata</taxon>
        <taxon>Apicomplexa</taxon>
        <taxon>Aconoidasida</taxon>
        <taxon>Piroplasmida</taxon>
        <taxon>Theileriidae</taxon>
        <taxon>Theileria</taxon>
    </lineage>
</organism>
<evidence type="ECO:0000256" key="2">
    <source>
        <dbReference type="ARBA" id="ARBA00022723"/>
    </source>
</evidence>
<dbReference type="PANTHER" id="PTHR12999:SF17">
    <property type="entry name" value="ZINC FINGER RAN-BINDING DOMAIN-CONTAINING PROTEIN 2"/>
    <property type="match status" value="1"/>
</dbReference>
<keyword evidence="5" id="KW-0694">RNA-binding</keyword>
<keyword evidence="6" id="KW-0539">Nucleus</keyword>
<dbReference type="EMBL" id="CP056068">
    <property type="protein sequence ID" value="UKJ90809.1"/>
    <property type="molecule type" value="Genomic_DNA"/>
</dbReference>
<feature type="domain" description="RanBP2-type" evidence="9">
    <location>
        <begin position="46"/>
        <end position="75"/>
    </location>
</feature>
<dbReference type="InterPro" id="IPR036443">
    <property type="entry name" value="Znf_RanBP2_sf"/>
</dbReference>
<accession>A0A976QTN0</accession>
<evidence type="ECO:0000313" key="11">
    <source>
        <dbReference type="Proteomes" id="UP000244803"/>
    </source>
</evidence>
<feature type="compositionally biased region" description="Basic and acidic residues" evidence="8">
    <location>
        <begin position="92"/>
        <end position="103"/>
    </location>
</feature>
<dbReference type="SUPFAM" id="SSF90209">
    <property type="entry name" value="Ran binding protein zinc finger-like"/>
    <property type="match status" value="2"/>
</dbReference>
<dbReference type="SMART" id="SM00547">
    <property type="entry name" value="ZnF_RBZ"/>
    <property type="match status" value="2"/>
</dbReference>
<evidence type="ECO:0000313" key="10">
    <source>
        <dbReference type="EMBL" id="UKJ90809.1"/>
    </source>
</evidence>
<evidence type="ECO:0000259" key="9">
    <source>
        <dbReference type="PROSITE" id="PS50199"/>
    </source>
</evidence>
<dbReference type="FunFam" id="4.10.1060.10:FF:000008">
    <property type="entry name" value="TATA-binding protein-associated factor 2N isoform X1"/>
    <property type="match status" value="1"/>
</dbReference>
<comment type="subcellular location">
    <subcellularLocation>
        <location evidence="1">Nucleus</location>
    </subcellularLocation>
</comment>
<dbReference type="GO" id="GO:0003723">
    <property type="term" value="F:RNA binding"/>
    <property type="evidence" value="ECO:0007669"/>
    <property type="project" value="UniProtKB-KW"/>
</dbReference>
<evidence type="ECO:0000256" key="1">
    <source>
        <dbReference type="ARBA" id="ARBA00004123"/>
    </source>
</evidence>
<sequence length="121" mass="14034">MERREGDWICPDSSCGNINFSKRTKCNICGTLRPREQPSKVLNSQKQGDWTCNKCGNLNWARRTHCNICNVVKSSHEPDDRLGRGGGYFDLDDPRDRKEHHSDDEEYDEFGRKKKKATRTT</sequence>
<dbReference type="PANTHER" id="PTHR12999">
    <property type="entry name" value="ZINC FINGER RAN-BINDING DOMAIN-CONTAINING PROTEIN 2 ZRANB2-RELATED"/>
    <property type="match status" value="1"/>
</dbReference>
<evidence type="ECO:0000256" key="8">
    <source>
        <dbReference type="SAM" id="MobiDB-lite"/>
    </source>
</evidence>
<proteinExistence type="predicted"/>
<evidence type="ECO:0000256" key="4">
    <source>
        <dbReference type="ARBA" id="ARBA00022833"/>
    </source>
</evidence>
<name>A0A976QTN0_THEOR</name>
<dbReference type="AlphaFoldDB" id="A0A976QTN0"/>
<gene>
    <name evidence="10" type="ORF">MACJ_001744</name>
</gene>